<keyword evidence="12" id="KW-0675">Receptor</keyword>
<dbReference type="InterPro" id="IPR012910">
    <property type="entry name" value="Plug_dom"/>
</dbReference>
<keyword evidence="13" id="KW-1185">Reference proteome</keyword>
<dbReference type="EMBL" id="CP032489">
    <property type="protein sequence ID" value="AYD48435.1"/>
    <property type="molecule type" value="Genomic_DNA"/>
</dbReference>
<dbReference type="Pfam" id="PF07715">
    <property type="entry name" value="Plug"/>
    <property type="match status" value="1"/>
</dbReference>
<keyword evidence="3 8" id="KW-1134">Transmembrane beta strand</keyword>
<dbReference type="InterPro" id="IPR023996">
    <property type="entry name" value="TonB-dep_OMP_SusC/RagA"/>
</dbReference>
<evidence type="ECO:0000259" key="10">
    <source>
        <dbReference type="Pfam" id="PF00593"/>
    </source>
</evidence>
<feature type="domain" description="TonB-dependent receptor plug" evidence="11">
    <location>
        <begin position="135"/>
        <end position="244"/>
    </location>
</feature>
<evidence type="ECO:0000313" key="13">
    <source>
        <dbReference type="Proteomes" id="UP000266118"/>
    </source>
</evidence>
<keyword evidence="5 9" id="KW-0798">TonB box</keyword>
<dbReference type="Gene3D" id="2.40.170.20">
    <property type="entry name" value="TonB-dependent receptor, beta-barrel domain"/>
    <property type="match status" value="1"/>
</dbReference>
<evidence type="ECO:0000256" key="6">
    <source>
        <dbReference type="ARBA" id="ARBA00023136"/>
    </source>
</evidence>
<proteinExistence type="inferred from homology"/>
<keyword evidence="6 8" id="KW-0472">Membrane</keyword>
<evidence type="ECO:0000313" key="12">
    <source>
        <dbReference type="EMBL" id="AYD48435.1"/>
    </source>
</evidence>
<protein>
    <submittedName>
        <fullName evidence="12">TonB-dependent receptor</fullName>
    </submittedName>
</protein>
<dbReference type="Pfam" id="PF00593">
    <property type="entry name" value="TonB_dep_Rec_b-barrel"/>
    <property type="match status" value="1"/>
</dbReference>
<evidence type="ECO:0000256" key="9">
    <source>
        <dbReference type="RuleBase" id="RU003357"/>
    </source>
</evidence>
<feature type="domain" description="TonB-dependent receptor-like beta-barrel" evidence="10">
    <location>
        <begin position="467"/>
        <end position="992"/>
    </location>
</feature>
<dbReference type="InterPro" id="IPR037066">
    <property type="entry name" value="Plug_dom_sf"/>
</dbReference>
<dbReference type="NCBIfam" id="TIGR04057">
    <property type="entry name" value="SusC_RagA_signa"/>
    <property type="match status" value="1"/>
</dbReference>
<dbReference type="FunFam" id="2.170.130.10:FF:000003">
    <property type="entry name" value="SusC/RagA family TonB-linked outer membrane protein"/>
    <property type="match status" value="1"/>
</dbReference>
<dbReference type="GO" id="GO:0009279">
    <property type="term" value="C:cell outer membrane"/>
    <property type="evidence" value="ECO:0007669"/>
    <property type="project" value="UniProtKB-SubCell"/>
</dbReference>
<dbReference type="Gene3D" id="2.170.130.10">
    <property type="entry name" value="TonB-dependent receptor, plug domain"/>
    <property type="match status" value="1"/>
</dbReference>
<evidence type="ECO:0000256" key="7">
    <source>
        <dbReference type="ARBA" id="ARBA00023237"/>
    </source>
</evidence>
<evidence type="ECO:0000256" key="5">
    <source>
        <dbReference type="ARBA" id="ARBA00023077"/>
    </source>
</evidence>
<dbReference type="SUPFAM" id="SSF49464">
    <property type="entry name" value="Carboxypeptidase regulatory domain-like"/>
    <property type="match status" value="1"/>
</dbReference>
<sequence length="1054" mass="115972">MLTKIIKITMINIKTRISSKSLFFCAIVMFNCLPLLAQKEHFIKGTVTDGSQPLQAISIYESSHPSNGTITDVNGMFSLHLINLKDSLIISGVGYIRQSILADTSSVLNIILKSESNGLNDVVVVGYGQKQKAITLTGAVSSVSGEVIRQSPAASLQNALAGRLPGLFAEQRSGQPGNDASQLQIRGISTYNSPSTQQPLLLVDDIVTSYSQLSQIDPNQVESVTILKDASTTAIYGVRGANGVIIVTTRRGQAGRPELTVTNETALQIPTNLPTLNSGYTTLRLLNEYTLQQGLNPGTLYPQFFSGNSLDYYKNNSDPYGHPDVDWWKTLMRNVSPQDRISMNVGGGSRKIRYNINLGYITQGGIFKNFTKGQGYNGNYFNNRYDFRSNIDINPTKSLHIREDLSGTFQITNSPNDLPWNNGGNTFQYLWNQQLSSFLYPLYNPDGSLGNVLNPQNSGATKPNPVANLTYSGYKRAFDYNINSVTAATQQLDFITKGLSLNALVSYQSDYQFQKSLTRSASQILTYYYNAVNGTYRPATTNLYRNGPLSRSSSPQGTSQQMNLQASLNYSHDFGNNHFDGMFLYQRNTQTANSSSTGGIPGNTLSIPLRIDYNFKEKYIIQVDATYSGSDRFGNGKQFGLFPAISAGWNIAKESFFKNSLPFINEFKLRASYGLTGSDNIGGYKYLYQSSYSGPNSNDYYFGATSNPVSGVSEGALGNTNITWEKDRKTDIGTDIKMFNNSLSITADYFHDYRYDILSARQSAPSVIGVSLPILNLGKVENQGYEVEVKYNGKAGAVTYFVDGQVSFAKNKILFMDEPAKPYPWLAQTGNSIGAVFGYTWTGKYYQNISDLFSNPMPTNGVPLKNIFPGGLILKDLNGDGILDKNDQGYLGTNQPEYTAGLSFGVSYKSFDLSVLLNGSFDYVINMQRGLTNYTERSNYASIPYVLGRWTPENASSATYPALDGGITSSVSSSFWYHSGNYVRLKNVEIGYLLPSSFAKRLHLKSFRVYASGYDLGLIYNALPVPIDPESVVSSSVGEYPQERIVNLGVTIGL</sequence>
<dbReference type="KEGG" id="ark:D6B99_12975"/>
<dbReference type="InterPro" id="IPR008969">
    <property type="entry name" value="CarboxyPept-like_regulatory"/>
</dbReference>
<evidence type="ECO:0000256" key="2">
    <source>
        <dbReference type="ARBA" id="ARBA00022448"/>
    </source>
</evidence>
<name>A0A386HRF6_9BACT</name>
<organism evidence="12 13">
    <name type="scientific">Arachidicoccus soli</name>
    <dbReference type="NCBI Taxonomy" id="2341117"/>
    <lineage>
        <taxon>Bacteria</taxon>
        <taxon>Pseudomonadati</taxon>
        <taxon>Bacteroidota</taxon>
        <taxon>Chitinophagia</taxon>
        <taxon>Chitinophagales</taxon>
        <taxon>Chitinophagaceae</taxon>
        <taxon>Arachidicoccus</taxon>
    </lineage>
</organism>
<keyword evidence="7 8" id="KW-0998">Cell outer membrane</keyword>
<evidence type="ECO:0000256" key="3">
    <source>
        <dbReference type="ARBA" id="ARBA00022452"/>
    </source>
</evidence>
<dbReference type="SUPFAM" id="SSF56935">
    <property type="entry name" value="Porins"/>
    <property type="match status" value="1"/>
</dbReference>
<comment type="subcellular location">
    <subcellularLocation>
        <location evidence="1 8">Cell outer membrane</location>
        <topology evidence="1 8">Multi-pass membrane protein</topology>
    </subcellularLocation>
</comment>
<evidence type="ECO:0000259" key="11">
    <source>
        <dbReference type="Pfam" id="PF07715"/>
    </source>
</evidence>
<dbReference type="InterPro" id="IPR000531">
    <property type="entry name" value="Beta-barrel_TonB"/>
</dbReference>
<accession>A0A386HRF6</accession>
<keyword evidence="4 8" id="KW-0812">Transmembrane</keyword>
<dbReference type="Pfam" id="PF13715">
    <property type="entry name" value="CarbopepD_reg_2"/>
    <property type="match status" value="1"/>
</dbReference>
<dbReference type="Proteomes" id="UP000266118">
    <property type="component" value="Chromosome"/>
</dbReference>
<gene>
    <name evidence="12" type="ORF">D6B99_12975</name>
</gene>
<dbReference type="OrthoDB" id="9768177at2"/>
<evidence type="ECO:0000256" key="4">
    <source>
        <dbReference type="ARBA" id="ARBA00022692"/>
    </source>
</evidence>
<reference evidence="12 13" key="1">
    <citation type="submission" date="2018-09" db="EMBL/GenBank/DDBJ databases">
        <title>Arachidicoccus sp. nov., a bacterium isolated from soil.</title>
        <authorList>
            <person name="Weon H.-Y."/>
            <person name="Kwon S.-W."/>
            <person name="Lee S.A."/>
        </authorList>
    </citation>
    <scope>NUCLEOTIDE SEQUENCE [LARGE SCALE GENOMIC DNA]</scope>
    <source>
        <strain evidence="12 13">KIS59-12</strain>
    </source>
</reference>
<dbReference type="InterPro" id="IPR036942">
    <property type="entry name" value="Beta-barrel_TonB_sf"/>
</dbReference>
<evidence type="ECO:0000256" key="1">
    <source>
        <dbReference type="ARBA" id="ARBA00004571"/>
    </source>
</evidence>
<dbReference type="PROSITE" id="PS52016">
    <property type="entry name" value="TONB_DEPENDENT_REC_3"/>
    <property type="match status" value="1"/>
</dbReference>
<comment type="similarity">
    <text evidence="8 9">Belongs to the TonB-dependent receptor family.</text>
</comment>
<keyword evidence="2 8" id="KW-0813">Transport</keyword>
<dbReference type="InterPro" id="IPR023997">
    <property type="entry name" value="TonB-dep_OMP_SusC/RagA_CS"/>
</dbReference>
<dbReference type="NCBIfam" id="TIGR04056">
    <property type="entry name" value="OMP_RagA_SusC"/>
    <property type="match status" value="1"/>
</dbReference>
<dbReference type="InterPro" id="IPR039426">
    <property type="entry name" value="TonB-dep_rcpt-like"/>
</dbReference>
<dbReference type="AlphaFoldDB" id="A0A386HRF6"/>
<evidence type="ECO:0000256" key="8">
    <source>
        <dbReference type="PROSITE-ProRule" id="PRU01360"/>
    </source>
</evidence>